<dbReference type="PATRIC" id="fig|1297742.4.peg.4709"/>
<keyword evidence="1" id="KW-0560">Oxidoreductase</keyword>
<name>A0A0H4XHN8_9BACT</name>
<dbReference type="InterPro" id="IPR050741">
    <property type="entry name" value="Acyl-CoA_dehydrogenase"/>
</dbReference>
<feature type="domain" description="Acyl-CoA oxidase/dehydrogenase middle" evidence="2">
    <location>
        <begin position="78"/>
        <end position="173"/>
    </location>
</feature>
<accession>A0A0H4XHN8</accession>
<dbReference type="Proteomes" id="UP000009026">
    <property type="component" value="Chromosome"/>
</dbReference>
<dbReference type="InterPro" id="IPR006091">
    <property type="entry name" value="Acyl-CoA_Oxase/DH_mid-dom"/>
</dbReference>
<proteinExistence type="predicted"/>
<keyword evidence="4" id="KW-1185">Reference proteome</keyword>
<evidence type="ECO:0000256" key="1">
    <source>
        <dbReference type="ARBA" id="ARBA00023002"/>
    </source>
</evidence>
<dbReference type="STRING" id="1297742.A176_004664"/>
<dbReference type="InterPro" id="IPR046373">
    <property type="entry name" value="Acyl-CoA_Oxase/DH_mid-dom_sf"/>
</dbReference>
<sequence length="313" mass="33912">MNDVLHFLLSEPAEPRVLDSIDTWWRQHESLASRFTASADLALAGGFLSDRLGFAFASGYQAAHRCLFPSLPADRTTALCATEPGGAHPNAIETRLVDTGSGLRVSGTKTFVTLGTHAELLLVVASEGQDAQGRNRLRMVLVDAKRAGVRLNPLSELPFIPEVPHAELTLEDVAVAPEEVLPGDGYALYLKPFRTVEDCHVQLAMLGWLIQVGRRSGWPDDVREELLALAVMMRGLSQADPMADSTHVVLGGGLALTKRAVLERCEPLWASTDAITQDRWARDRVLLGVAGKVRAKRLVAARQRIQDASGQGG</sequence>
<reference evidence="3 4" key="1">
    <citation type="journal article" date="2016" name="PLoS ONE">
        <title>Complete Genome Sequence and Comparative Genomics of a Novel Myxobacterium Myxococcus hansupus.</title>
        <authorList>
            <person name="Sharma G."/>
            <person name="Narwani T."/>
            <person name="Subramanian S."/>
        </authorList>
    </citation>
    <scope>NUCLEOTIDE SEQUENCE [LARGE SCALE GENOMIC DNA]</scope>
    <source>
        <strain evidence="4">mixupus</strain>
    </source>
</reference>
<dbReference type="PANTHER" id="PTHR48083">
    <property type="entry name" value="MEDIUM-CHAIN SPECIFIC ACYL-COA DEHYDROGENASE, MITOCHONDRIAL-RELATED"/>
    <property type="match status" value="1"/>
</dbReference>
<dbReference type="GO" id="GO:0070991">
    <property type="term" value="F:medium-chain fatty acyl-CoA dehydrogenase activity"/>
    <property type="evidence" value="ECO:0007669"/>
    <property type="project" value="TreeGrafter"/>
</dbReference>
<dbReference type="KEGG" id="mym:A176_004664"/>
<organism evidence="3 4">
    <name type="scientific">Pseudomyxococcus hansupus</name>
    <dbReference type="NCBI Taxonomy" id="1297742"/>
    <lineage>
        <taxon>Bacteria</taxon>
        <taxon>Pseudomonadati</taxon>
        <taxon>Myxococcota</taxon>
        <taxon>Myxococcia</taxon>
        <taxon>Myxococcales</taxon>
        <taxon>Cystobacterineae</taxon>
        <taxon>Myxococcaceae</taxon>
        <taxon>Pseudomyxococcus</taxon>
    </lineage>
</organism>
<dbReference type="Gene3D" id="2.40.110.10">
    <property type="entry name" value="Butyryl-CoA Dehydrogenase, subunit A, domain 2"/>
    <property type="match status" value="1"/>
</dbReference>
<dbReference type="eggNOG" id="COG1960">
    <property type="taxonomic scope" value="Bacteria"/>
</dbReference>
<protein>
    <submittedName>
        <fullName evidence="3">Acyl-CoA dehydrogenase</fullName>
    </submittedName>
</protein>
<dbReference type="InterPro" id="IPR009100">
    <property type="entry name" value="AcylCoA_DH/oxidase_NM_dom_sf"/>
</dbReference>
<evidence type="ECO:0000313" key="4">
    <source>
        <dbReference type="Proteomes" id="UP000009026"/>
    </source>
</evidence>
<dbReference type="GO" id="GO:0005737">
    <property type="term" value="C:cytoplasm"/>
    <property type="evidence" value="ECO:0007669"/>
    <property type="project" value="TreeGrafter"/>
</dbReference>
<dbReference type="AlphaFoldDB" id="A0A0H4XHN8"/>
<dbReference type="SUPFAM" id="SSF56645">
    <property type="entry name" value="Acyl-CoA dehydrogenase NM domain-like"/>
    <property type="match status" value="1"/>
</dbReference>
<evidence type="ECO:0000259" key="2">
    <source>
        <dbReference type="Pfam" id="PF02770"/>
    </source>
</evidence>
<dbReference type="RefSeq" id="WP_002637134.1">
    <property type="nucleotide sequence ID" value="NZ_CP012109.1"/>
</dbReference>
<dbReference type="PANTHER" id="PTHR48083:SF2">
    <property type="entry name" value="MEDIUM-CHAIN SPECIFIC ACYL-COA DEHYDROGENASE, MITOCHONDRIAL"/>
    <property type="match status" value="1"/>
</dbReference>
<gene>
    <name evidence="3" type="ORF">A176_004664</name>
</gene>
<dbReference type="OrthoDB" id="4568976at2"/>
<dbReference type="Pfam" id="PF02770">
    <property type="entry name" value="Acyl-CoA_dh_M"/>
    <property type="match status" value="1"/>
</dbReference>
<dbReference type="GO" id="GO:0051793">
    <property type="term" value="P:medium-chain fatty acid catabolic process"/>
    <property type="evidence" value="ECO:0007669"/>
    <property type="project" value="TreeGrafter"/>
</dbReference>
<dbReference type="EMBL" id="CP012109">
    <property type="protein sequence ID" value="AKQ67752.1"/>
    <property type="molecule type" value="Genomic_DNA"/>
</dbReference>
<evidence type="ECO:0000313" key="3">
    <source>
        <dbReference type="EMBL" id="AKQ67752.1"/>
    </source>
</evidence>